<feature type="compositionally biased region" description="Pro residues" evidence="1">
    <location>
        <begin position="325"/>
        <end position="334"/>
    </location>
</feature>
<comment type="caution">
    <text evidence="2">The sequence shown here is derived from an EMBL/GenBank/DDBJ whole genome shotgun (WGS) entry which is preliminary data.</text>
</comment>
<evidence type="ECO:0000256" key="1">
    <source>
        <dbReference type="SAM" id="MobiDB-lite"/>
    </source>
</evidence>
<organism evidence="2 3">
    <name type="scientific">Geotrichum candidum</name>
    <name type="common">Oospora lactis</name>
    <name type="synonym">Dipodascus geotrichum</name>
    <dbReference type="NCBI Taxonomy" id="1173061"/>
    <lineage>
        <taxon>Eukaryota</taxon>
        <taxon>Fungi</taxon>
        <taxon>Dikarya</taxon>
        <taxon>Ascomycota</taxon>
        <taxon>Saccharomycotina</taxon>
        <taxon>Dipodascomycetes</taxon>
        <taxon>Dipodascales</taxon>
        <taxon>Dipodascaceae</taxon>
        <taxon>Geotrichum</taxon>
    </lineage>
</organism>
<feature type="region of interest" description="Disordered" evidence="1">
    <location>
        <begin position="1"/>
        <end position="30"/>
    </location>
</feature>
<feature type="region of interest" description="Disordered" evidence="1">
    <location>
        <begin position="242"/>
        <end position="307"/>
    </location>
</feature>
<evidence type="ECO:0000313" key="2">
    <source>
        <dbReference type="EMBL" id="CDO56834.1"/>
    </source>
</evidence>
<dbReference type="OrthoDB" id="5380370at2759"/>
<feature type="compositionally biased region" description="Low complexity" evidence="1">
    <location>
        <begin position="283"/>
        <end position="296"/>
    </location>
</feature>
<feature type="region of interest" description="Disordered" evidence="1">
    <location>
        <begin position="370"/>
        <end position="397"/>
    </location>
</feature>
<feature type="compositionally biased region" description="Low complexity" evidence="1">
    <location>
        <begin position="245"/>
        <end position="276"/>
    </location>
</feature>
<protein>
    <submittedName>
        <fullName evidence="2">Uncharacterized protein</fullName>
    </submittedName>
</protein>
<feature type="compositionally biased region" description="Low complexity" evidence="1">
    <location>
        <begin position="215"/>
        <end position="227"/>
    </location>
</feature>
<dbReference type="Proteomes" id="UP000242525">
    <property type="component" value="Unassembled WGS sequence"/>
</dbReference>
<reference evidence="2" key="1">
    <citation type="submission" date="2014-03" db="EMBL/GenBank/DDBJ databases">
        <authorList>
            <person name="Casaregola S."/>
        </authorList>
    </citation>
    <scope>NUCLEOTIDE SEQUENCE [LARGE SCALE GENOMIC DNA]</scope>
    <source>
        <strain evidence="2">CLIB 918</strain>
    </source>
</reference>
<feature type="compositionally biased region" description="Low complexity" evidence="1">
    <location>
        <begin position="384"/>
        <end position="395"/>
    </location>
</feature>
<feature type="compositionally biased region" description="Polar residues" evidence="1">
    <location>
        <begin position="126"/>
        <end position="136"/>
    </location>
</feature>
<feature type="region of interest" description="Disordered" evidence="1">
    <location>
        <begin position="64"/>
        <end position="88"/>
    </location>
</feature>
<proteinExistence type="predicted"/>
<keyword evidence="3" id="KW-1185">Reference proteome</keyword>
<feature type="compositionally biased region" description="Low complexity" evidence="1">
    <location>
        <begin position="143"/>
        <end position="159"/>
    </location>
</feature>
<dbReference type="EMBL" id="CCBN010000017">
    <property type="protein sequence ID" value="CDO56834.1"/>
    <property type="molecule type" value="Genomic_DNA"/>
</dbReference>
<feature type="region of interest" description="Disordered" evidence="1">
    <location>
        <begin position="110"/>
        <end position="227"/>
    </location>
</feature>
<sequence length="671" mass="70743">MASYYQLDSVFPPPRNPQRHRLLSSSHGSDVGVELSPTANTFDADLRAQLGAQITPIIPAAKASRNSNPAYEKVPLGPSHQYPPAAASRSRAVSVSSVRTLGASGFVSSSAPGDYGNLPPLPPLPNSANSCGSLKTTGHLISHQQQQQQQQHYHQQNHQHPVDSFPYQPTPLSSPSHVSPSSPQHRPANNLAPLQTALTHSGSPRSLASPTSFASSVTSPYPSLSASSSVSTAYSSIAPRKNSLTNTSKAPASNSSSTRSSLSSSSNKHTTSSSFSYPTGYFSDSDTTSYYSSNSSKRIPSPETAAVMDISTTNISTRSKKGAPGKPPATLPPPVPTDMYQTMPSTPPLRVKSSNKSLKAAQNGKAVNLPPIKTELSGSRSFTSPLSPRGSSGPRVNAGGIMSPTTPLYTFTSPTKFFKNSGNQQQLFPLVNTVGNKASYYKTSEVKNKLQVLVSSPAKFDEFIEFGFPTRLAPADLALIGVTDAAASHVQLESPVDMLFDGRVSLEQITEPHDLREQHIEIERSVFSDRQLSMYHGDGDSSGLSSPMSAVPREMTLKFTLTPASMRADEAVIYGWQSTATAMDILAADDEGAASAVGVVTGAATTTAAPRVKNRSGDVTIIADSAAVSSAIPVGGLGKDSSGSMMKRVFGKLKKNKTNGSSVMITSADLD</sequence>
<evidence type="ECO:0000313" key="3">
    <source>
        <dbReference type="Proteomes" id="UP000242525"/>
    </source>
</evidence>
<name>A0A0J9XHF0_GEOCN</name>
<feature type="compositionally biased region" description="Polar residues" evidence="1">
    <location>
        <begin position="192"/>
        <end position="214"/>
    </location>
</feature>
<dbReference type="AlphaFoldDB" id="A0A0J9XHF0"/>
<accession>A0A0J9XHF0</accession>
<feature type="region of interest" description="Disordered" evidence="1">
    <location>
        <begin position="315"/>
        <end position="334"/>
    </location>
</feature>
<feature type="compositionally biased region" description="Low complexity" evidence="1">
    <location>
        <begin position="170"/>
        <end position="187"/>
    </location>
</feature>
<gene>
    <name evidence="2" type="ORF">BN980_GECA17s00747g</name>
</gene>